<evidence type="ECO:0000313" key="1">
    <source>
        <dbReference type="EMBL" id="MBS5358037.1"/>
    </source>
</evidence>
<sequence length="190" mass="22237">MLMKLNEPLENSFEVNGRTYEVDCSFDLVLDVFEMFDNEVMNNLEKMRTAVLMMTDEALDNPEDIVGVWEYIDKHFLKTKKERMVYDRHGNPMPVAKDEEEDIRLIDFEVDAQEIYASFVQAYNINLFEAQGQLTWPEFIALLNGMPEGTAVSQLVEIRSWKPSKNDSSEYKAKMRRLQNKYRLDGKEGD</sequence>
<protein>
    <recommendedName>
        <fullName evidence="3">Bacteriophage Gp15 protein</fullName>
    </recommendedName>
</protein>
<name>A0A943HJV1_STRPA</name>
<dbReference type="InterPro" id="IPR009660">
    <property type="entry name" value="Phage_A500_Gp15"/>
</dbReference>
<dbReference type="AlphaFoldDB" id="A0A943HJV1"/>
<comment type="caution">
    <text evidence="1">The sequence shown here is derived from an EMBL/GenBank/DDBJ whole genome shotgun (WGS) entry which is preliminary data.</text>
</comment>
<organism evidence="1 2">
    <name type="scientific">Streptococcus parasanguinis</name>
    <dbReference type="NCBI Taxonomy" id="1318"/>
    <lineage>
        <taxon>Bacteria</taxon>
        <taxon>Bacillati</taxon>
        <taxon>Bacillota</taxon>
        <taxon>Bacilli</taxon>
        <taxon>Lactobacillales</taxon>
        <taxon>Streptococcaceae</taxon>
        <taxon>Streptococcus</taxon>
    </lineage>
</organism>
<reference evidence="1" key="1">
    <citation type="submission" date="2021-02" db="EMBL/GenBank/DDBJ databases">
        <title>Infant gut strain persistence is associated with maternal origin, phylogeny, and functional potential including surface adhesion and iron acquisition.</title>
        <authorList>
            <person name="Lou Y.C."/>
        </authorList>
    </citation>
    <scope>NUCLEOTIDE SEQUENCE</scope>
    <source>
        <strain evidence="1">L3_098_011G1_dasL3_098_011G1_concoct_7</strain>
    </source>
</reference>
<proteinExistence type="predicted"/>
<dbReference type="EMBL" id="JAGZFP010000004">
    <property type="protein sequence ID" value="MBS5358037.1"/>
    <property type="molecule type" value="Genomic_DNA"/>
</dbReference>
<evidence type="ECO:0000313" key="2">
    <source>
        <dbReference type="Proteomes" id="UP000709219"/>
    </source>
</evidence>
<evidence type="ECO:0008006" key="3">
    <source>
        <dbReference type="Google" id="ProtNLM"/>
    </source>
</evidence>
<gene>
    <name evidence="1" type="ORF">KHX87_02860</name>
</gene>
<dbReference type="Pfam" id="PF06854">
    <property type="entry name" value="Phage_Gp15"/>
    <property type="match status" value="1"/>
</dbReference>
<dbReference type="Proteomes" id="UP000709219">
    <property type="component" value="Unassembled WGS sequence"/>
</dbReference>
<accession>A0A943HJV1</accession>